<dbReference type="Gene3D" id="3.30.365.10">
    <property type="entry name" value="Aldehyde oxidase/xanthine dehydrogenase, molybdopterin binding domain"/>
    <property type="match status" value="2"/>
</dbReference>
<reference evidence="3" key="1">
    <citation type="submission" date="2020-07" db="EMBL/GenBank/DDBJ databases">
        <title>Severe corrosion of carbon steel in oil field produced water can be linked to methanogenic archaea containing a special type of NiFe hydrogenase.</title>
        <authorList>
            <person name="Lahme S."/>
            <person name="Mand J."/>
            <person name="Longwell J."/>
            <person name="Smith R."/>
            <person name="Enning D."/>
        </authorList>
    </citation>
    <scope>NUCLEOTIDE SEQUENCE</scope>
    <source>
        <strain evidence="3">MIC098Bin6</strain>
    </source>
</reference>
<dbReference type="AlphaFoldDB" id="A0A931G8T8"/>
<dbReference type="Proteomes" id="UP000706172">
    <property type="component" value="Unassembled WGS sequence"/>
</dbReference>
<keyword evidence="1" id="KW-0500">Molybdenum</keyword>
<protein>
    <submittedName>
        <fullName evidence="3">Molybdopterin-dependent oxidoreductase</fullName>
    </submittedName>
</protein>
<dbReference type="Pfam" id="PF20256">
    <property type="entry name" value="MoCoBD_2"/>
    <property type="match status" value="1"/>
</dbReference>
<evidence type="ECO:0000256" key="1">
    <source>
        <dbReference type="ARBA" id="ARBA00022505"/>
    </source>
</evidence>
<name>A0A931G8T8_9BACT</name>
<sequence>PDSGPAGGSRSQVVTGQAIKAACEMLMGAMRKSDGSFRSHDEMKQENIPLEYTGSWTAPATNCDENAQGNPFAVYMYGVFMAQVCVETATGKTRVEKMTAVADVGKINNRLTVDGQMYGGLAQGIGLALSEDFEDLKKHSSMMGAGFPYIKAIPDDIELMYVESPREHGPFGAAGVGELPLTSPHAAIINAIYNACNVRIKRLPATPDKVLAELKKM</sequence>
<gene>
    <name evidence="3" type="ORF">H0S81_09170</name>
</gene>
<dbReference type="PANTHER" id="PTHR11908:SF132">
    <property type="entry name" value="ALDEHYDE OXIDASE 1-RELATED"/>
    <property type="match status" value="1"/>
</dbReference>
<dbReference type="InterPro" id="IPR037165">
    <property type="entry name" value="AldOxase/xan_DH_Mopterin-bd_sf"/>
</dbReference>
<feature type="domain" description="Aldehyde oxidase/xanthine dehydrogenase second molybdopterin binding" evidence="2">
    <location>
        <begin position="1"/>
        <end position="154"/>
    </location>
</feature>
<comment type="caution">
    <text evidence="3">The sequence shown here is derived from an EMBL/GenBank/DDBJ whole genome shotgun (WGS) entry which is preliminary data.</text>
</comment>
<organism evidence="3 4">
    <name type="scientific">Desulfotignum balticum</name>
    <dbReference type="NCBI Taxonomy" id="115781"/>
    <lineage>
        <taxon>Bacteria</taxon>
        <taxon>Pseudomonadati</taxon>
        <taxon>Thermodesulfobacteriota</taxon>
        <taxon>Desulfobacteria</taxon>
        <taxon>Desulfobacterales</taxon>
        <taxon>Desulfobacteraceae</taxon>
        <taxon>Desulfotignum</taxon>
    </lineage>
</organism>
<evidence type="ECO:0000313" key="4">
    <source>
        <dbReference type="Proteomes" id="UP000706172"/>
    </source>
</evidence>
<accession>A0A931G8T8</accession>
<dbReference type="PANTHER" id="PTHR11908">
    <property type="entry name" value="XANTHINE DEHYDROGENASE"/>
    <property type="match status" value="1"/>
</dbReference>
<dbReference type="GO" id="GO:0005506">
    <property type="term" value="F:iron ion binding"/>
    <property type="evidence" value="ECO:0007669"/>
    <property type="project" value="InterPro"/>
</dbReference>
<dbReference type="GO" id="GO:0016491">
    <property type="term" value="F:oxidoreductase activity"/>
    <property type="evidence" value="ECO:0007669"/>
    <property type="project" value="InterPro"/>
</dbReference>
<dbReference type="InterPro" id="IPR046867">
    <property type="entry name" value="AldOxase/xan_DH_MoCoBD2"/>
</dbReference>
<dbReference type="SUPFAM" id="SSF56003">
    <property type="entry name" value="Molybdenum cofactor-binding domain"/>
    <property type="match status" value="1"/>
</dbReference>
<evidence type="ECO:0000313" key="3">
    <source>
        <dbReference type="EMBL" id="MBG0780078.1"/>
    </source>
</evidence>
<feature type="non-terminal residue" evidence="3">
    <location>
        <position position="1"/>
    </location>
</feature>
<dbReference type="InterPro" id="IPR016208">
    <property type="entry name" value="Ald_Oxase/xanthine_DH-like"/>
</dbReference>
<proteinExistence type="predicted"/>
<dbReference type="EMBL" id="JACCQK010000568">
    <property type="protein sequence ID" value="MBG0780078.1"/>
    <property type="molecule type" value="Genomic_DNA"/>
</dbReference>
<evidence type="ECO:0000259" key="2">
    <source>
        <dbReference type="Pfam" id="PF20256"/>
    </source>
</evidence>